<dbReference type="EMBL" id="UGUA01000002">
    <property type="protein sequence ID" value="SUC34193.1"/>
    <property type="molecule type" value="Genomic_DNA"/>
</dbReference>
<dbReference type="GeneID" id="93419871"/>
<keyword evidence="2" id="KW-0732">Signal</keyword>
<evidence type="ECO:0000313" key="4">
    <source>
        <dbReference type="Proteomes" id="UP000255129"/>
    </source>
</evidence>
<keyword evidence="1" id="KW-0175">Coiled coil</keyword>
<feature type="chain" id="PRO_5016903566" evidence="2">
    <location>
        <begin position="23"/>
        <end position="133"/>
    </location>
</feature>
<evidence type="ECO:0000256" key="1">
    <source>
        <dbReference type="SAM" id="Coils"/>
    </source>
</evidence>
<dbReference type="RefSeq" id="WP_006813745.1">
    <property type="nucleotide sequence ID" value="NZ_AP018946.1"/>
</dbReference>
<dbReference type="OrthoDB" id="8689941at2"/>
<protein>
    <submittedName>
        <fullName evidence="3">Protein of uncharacterized function (DUF1090)</fullName>
    </submittedName>
</protein>
<dbReference type="AlphaFoldDB" id="A0A379G0Q4"/>
<dbReference type="InterPro" id="IPR009468">
    <property type="entry name" value="DUF1090"/>
</dbReference>
<name>A0A379G0Q4_9GAMM</name>
<evidence type="ECO:0000256" key="2">
    <source>
        <dbReference type="SAM" id="SignalP"/>
    </source>
</evidence>
<feature type="signal peptide" evidence="2">
    <location>
        <begin position="1"/>
        <end position="22"/>
    </location>
</feature>
<proteinExistence type="predicted"/>
<gene>
    <name evidence="3" type="primary">yqjC</name>
    <name evidence="3" type="ORF">NCTC12026_00523</name>
</gene>
<accession>A0A379G0Q4</accession>
<feature type="coiled-coil region" evidence="1">
    <location>
        <begin position="72"/>
        <end position="132"/>
    </location>
</feature>
<sequence length="133" mass="14991">MKTVFVAASILAIFSLNTHALAAKSPNGCEIKKQNIEKQIEYAKANGNNHRLDGLQRALDNVNRYCTPESLYKDSQKDVAEKLQEVKEREAELQESIQKGDTDKVAKRERKLAEAKTELQEAEAELKTFKDAL</sequence>
<organism evidence="3 4">
    <name type="scientific">Providencia rustigianii</name>
    <dbReference type="NCBI Taxonomy" id="158850"/>
    <lineage>
        <taxon>Bacteria</taxon>
        <taxon>Pseudomonadati</taxon>
        <taxon>Pseudomonadota</taxon>
        <taxon>Gammaproteobacteria</taxon>
        <taxon>Enterobacterales</taxon>
        <taxon>Morganellaceae</taxon>
        <taxon>Providencia</taxon>
    </lineage>
</organism>
<evidence type="ECO:0000313" key="3">
    <source>
        <dbReference type="EMBL" id="SUC34193.1"/>
    </source>
</evidence>
<dbReference type="Pfam" id="PF06476">
    <property type="entry name" value="DUF1090"/>
    <property type="match status" value="1"/>
</dbReference>
<reference evidence="3 4" key="1">
    <citation type="submission" date="2018-06" db="EMBL/GenBank/DDBJ databases">
        <authorList>
            <consortium name="Pathogen Informatics"/>
            <person name="Doyle S."/>
        </authorList>
    </citation>
    <scope>NUCLEOTIDE SEQUENCE [LARGE SCALE GENOMIC DNA]</scope>
    <source>
        <strain evidence="3 4">NCTC12026</strain>
    </source>
</reference>
<dbReference type="Proteomes" id="UP000255129">
    <property type="component" value="Unassembled WGS sequence"/>
</dbReference>